<feature type="domain" description="RNase H type-1" evidence="1">
    <location>
        <begin position="5"/>
        <end position="75"/>
    </location>
</feature>
<evidence type="ECO:0000313" key="3">
    <source>
        <dbReference type="Proteomes" id="UP001454036"/>
    </source>
</evidence>
<dbReference type="Pfam" id="PF13456">
    <property type="entry name" value="RVT_3"/>
    <property type="match status" value="1"/>
</dbReference>
<accession>A0AAV3PQN9</accession>
<dbReference type="SUPFAM" id="SSF53098">
    <property type="entry name" value="Ribonuclease H-like"/>
    <property type="match status" value="1"/>
</dbReference>
<dbReference type="PANTHER" id="PTHR48475">
    <property type="entry name" value="RIBONUCLEASE H"/>
    <property type="match status" value="1"/>
</dbReference>
<name>A0AAV3PQN9_LITER</name>
<gene>
    <name evidence="2" type="ORF">LIER_11719</name>
</gene>
<sequence length="85" mass="9660">MVAVLTIAKSLGIKRIWVKGDSKLIMDQVKGICGVKHESMVKYHAKAIQLAKEFEQIVLEHIPRAQNEEGDHLSRLVTTYYDELP</sequence>
<dbReference type="AlphaFoldDB" id="A0AAV3PQN9"/>
<keyword evidence="3" id="KW-1185">Reference proteome</keyword>
<dbReference type="InterPro" id="IPR002156">
    <property type="entry name" value="RNaseH_domain"/>
</dbReference>
<dbReference type="GO" id="GO:0004523">
    <property type="term" value="F:RNA-DNA hybrid ribonuclease activity"/>
    <property type="evidence" value="ECO:0007669"/>
    <property type="project" value="InterPro"/>
</dbReference>
<reference evidence="2 3" key="1">
    <citation type="submission" date="2024-01" db="EMBL/GenBank/DDBJ databases">
        <title>The complete chloroplast genome sequence of Lithospermum erythrorhizon: insights into the phylogenetic relationship among Boraginaceae species and the maternal lineages of purple gromwells.</title>
        <authorList>
            <person name="Okada T."/>
            <person name="Watanabe K."/>
        </authorList>
    </citation>
    <scope>NUCLEOTIDE SEQUENCE [LARGE SCALE GENOMIC DNA]</scope>
</reference>
<dbReference type="Gene3D" id="3.30.420.10">
    <property type="entry name" value="Ribonuclease H-like superfamily/Ribonuclease H"/>
    <property type="match status" value="1"/>
</dbReference>
<protein>
    <recommendedName>
        <fullName evidence="1">RNase H type-1 domain-containing protein</fullName>
    </recommendedName>
</protein>
<evidence type="ECO:0000313" key="2">
    <source>
        <dbReference type="EMBL" id="GAA0153496.1"/>
    </source>
</evidence>
<proteinExistence type="predicted"/>
<dbReference type="PANTHER" id="PTHR48475:SF1">
    <property type="entry name" value="RNASE H TYPE-1 DOMAIN-CONTAINING PROTEIN"/>
    <property type="match status" value="1"/>
</dbReference>
<dbReference type="GO" id="GO:0003676">
    <property type="term" value="F:nucleic acid binding"/>
    <property type="evidence" value="ECO:0007669"/>
    <property type="project" value="InterPro"/>
</dbReference>
<dbReference type="InterPro" id="IPR012337">
    <property type="entry name" value="RNaseH-like_sf"/>
</dbReference>
<dbReference type="EMBL" id="BAABME010002191">
    <property type="protein sequence ID" value="GAA0153496.1"/>
    <property type="molecule type" value="Genomic_DNA"/>
</dbReference>
<comment type="caution">
    <text evidence="2">The sequence shown here is derived from an EMBL/GenBank/DDBJ whole genome shotgun (WGS) entry which is preliminary data.</text>
</comment>
<evidence type="ECO:0000259" key="1">
    <source>
        <dbReference type="Pfam" id="PF13456"/>
    </source>
</evidence>
<dbReference type="InterPro" id="IPR036397">
    <property type="entry name" value="RNaseH_sf"/>
</dbReference>
<dbReference type="Proteomes" id="UP001454036">
    <property type="component" value="Unassembled WGS sequence"/>
</dbReference>
<organism evidence="2 3">
    <name type="scientific">Lithospermum erythrorhizon</name>
    <name type="common">Purple gromwell</name>
    <name type="synonym">Lithospermum officinale var. erythrorhizon</name>
    <dbReference type="NCBI Taxonomy" id="34254"/>
    <lineage>
        <taxon>Eukaryota</taxon>
        <taxon>Viridiplantae</taxon>
        <taxon>Streptophyta</taxon>
        <taxon>Embryophyta</taxon>
        <taxon>Tracheophyta</taxon>
        <taxon>Spermatophyta</taxon>
        <taxon>Magnoliopsida</taxon>
        <taxon>eudicotyledons</taxon>
        <taxon>Gunneridae</taxon>
        <taxon>Pentapetalae</taxon>
        <taxon>asterids</taxon>
        <taxon>lamiids</taxon>
        <taxon>Boraginales</taxon>
        <taxon>Boraginaceae</taxon>
        <taxon>Boraginoideae</taxon>
        <taxon>Lithospermeae</taxon>
        <taxon>Lithospermum</taxon>
    </lineage>
</organism>